<feature type="region of interest" description="Disordered" evidence="9">
    <location>
        <begin position="927"/>
        <end position="961"/>
    </location>
</feature>
<dbReference type="Gene3D" id="1.20.5.1930">
    <property type="match status" value="2"/>
</dbReference>
<evidence type="ECO:0000256" key="2">
    <source>
        <dbReference type="ARBA" id="ARBA00012438"/>
    </source>
</evidence>
<dbReference type="InterPro" id="IPR003594">
    <property type="entry name" value="HATPase_dom"/>
</dbReference>
<feature type="transmembrane region" description="Helical" evidence="10">
    <location>
        <begin position="141"/>
        <end position="159"/>
    </location>
</feature>
<evidence type="ECO:0000256" key="7">
    <source>
        <dbReference type="ARBA" id="ARBA00022840"/>
    </source>
</evidence>
<dbReference type="GO" id="GO:0005524">
    <property type="term" value="F:ATP binding"/>
    <property type="evidence" value="ECO:0007669"/>
    <property type="project" value="UniProtKB-KW"/>
</dbReference>
<proteinExistence type="predicted"/>
<evidence type="ECO:0000256" key="4">
    <source>
        <dbReference type="ARBA" id="ARBA00022679"/>
    </source>
</evidence>
<dbReference type="CDD" id="cd16917">
    <property type="entry name" value="HATPase_UhpB-NarQ-NarX-like"/>
    <property type="match status" value="1"/>
</dbReference>
<sequence length="961" mass="104061">MLASTLIGVSFRSSSYSLSYAGRHSTARMCRRGDRPADQTVPAHPDQVIAHPGRTAVAVESSPRRNASLAGFHYAVRVRTIGGNAIGSLAAWTKRHVMVGDTLLALFLTLLCSMMAGGTILDDGLIIPSGNPTPMIMTDAQYAWFSGFWTWSFAVPMMFRRRFPRASAMAFVALCLLQMLAGPSIVYGDVFALFHLYTVIVVCERRQARGFIAVAAGMDMIASAVNAIAAGFGSLAVDPATRIATGSAPCLAYDGGIDWSPCGDVLTGQLAAFCPMVFAPTLATIVMAYWQKARLRTVRLMRERNAALAARREEESRIAALAERARIARDMHDVVAHTLSTIIVQADGGRFAGAHDIDLARSTMTTIGRESNRALHDMRRLLGSLEDPDAPTYENIDALVRQAQGASPTWRLTRTVSGVPRPDDLGVNGSATVYHMVQEALTNIRKYAGPDVTVRIDETWDDAGVRIGVTDDGRGASAASDGHKPGYGLIGMRERLDALGGTLHAGPRLGGGFEVTGRVPFVSTRADRRESPSPIAADTHRERTAYATGSDDTAAAQTQSRQTQSPQATQSPQTAQSPRTAESASAAGSVTARGFRQLVIETLGRIRSSFRSQRRDGDRPADDGSNPVERLSRWTERHYTVVDAVYALLLLLLANSGAVSTVSEYSAFQQTLLMLADVAATAPLIWRRRFPQASAFTFGLVMIMESWLLPWLSPLAMVTVFSLYSVSLYASRRAIVWVAPMVLFGTLTVAFKMTLMTDGINYPLQGLAMLAGHSPDPATSLSMSRNAFLMEFCVYVALIVLICLGALAAGRWSRSRESNLLVLQARQDALREEEAKQKILAANMERNRISANIQSEVTDTLRAVSGKTESGLRMLDEDPSPERIAKAFEDIAAEGRAALKHMRQLLGVLRETGFSDDRANVAAMTMPLSPAAPMDRQRLGSKSPHGTRETPTGESTDRDAD</sequence>
<dbReference type="PANTHER" id="PTHR24421:SF10">
    <property type="entry name" value="NITRATE_NITRITE SENSOR PROTEIN NARQ"/>
    <property type="match status" value="1"/>
</dbReference>
<dbReference type="EMBL" id="PEBK01000006">
    <property type="protein sequence ID" value="PJM74931.1"/>
    <property type="molecule type" value="Genomic_DNA"/>
</dbReference>
<feature type="transmembrane region" description="Helical" evidence="10">
    <location>
        <begin position="735"/>
        <end position="755"/>
    </location>
</feature>
<evidence type="ECO:0000256" key="9">
    <source>
        <dbReference type="SAM" id="MobiDB-lite"/>
    </source>
</evidence>
<keyword evidence="6 12" id="KW-0418">Kinase</keyword>
<reference evidence="12 13" key="1">
    <citation type="submission" date="2017-10" db="EMBL/GenBank/DDBJ databases">
        <title>Draft genome sequences of strains TRE 1, TRE 9, TRE H and TRI 7, isolated from tamarins, belonging to four potential novel Bifidobacterium species.</title>
        <authorList>
            <person name="Mattarelli P."/>
            <person name="Modesto M."/>
            <person name="Puglisi E."/>
            <person name="Morelli L."/>
            <person name="Spezio C."/>
            <person name="Bonetti A."/>
            <person name="Sandri C."/>
        </authorList>
    </citation>
    <scope>NUCLEOTIDE SEQUENCE [LARGE SCALE GENOMIC DNA]</scope>
    <source>
        <strain evidence="13">TRI7</strain>
    </source>
</reference>
<evidence type="ECO:0000256" key="5">
    <source>
        <dbReference type="ARBA" id="ARBA00022741"/>
    </source>
</evidence>
<evidence type="ECO:0000256" key="8">
    <source>
        <dbReference type="ARBA" id="ARBA00023012"/>
    </source>
</evidence>
<dbReference type="InterPro" id="IPR050482">
    <property type="entry name" value="Sensor_HK_TwoCompSys"/>
</dbReference>
<evidence type="ECO:0000313" key="12">
    <source>
        <dbReference type="EMBL" id="PJM74931.1"/>
    </source>
</evidence>
<dbReference type="Gene3D" id="3.30.565.10">
    <property type="entry name" value="Histidine kinase-like ATPase, C-terminal domain"/>
    <property type="match status" value="1"/>
</dbReference>
<feature type="transmembrane region" description="Helical" evidence="10">
    <location>
        <begin position="707"/>
        <end position="729"/>
    </location>
</feature>
<feature type="transmembrane region" description="Helical" evidence="10">
    <location>
        <begin position="270"/>
        <end position="290"/>
    </location>
</feature>
<keyword evidence="3" id="KW-0597">Phosphoprotein</keyword>
<name>A0A2M9HDQ2_9BIFI</name>
<dbReference type="GO" id="GO:0016020">
    <property type="term" value="C:membrane"/>
    <property type="evidence" value="ECO:0007669"/>
    <property type="project" value="InterPro"/>
</dbReference>
<accession>A0A2M9HDQ2</accession>
<keyword evidence="10" id="KW-0812">Transmembrane</keyword>
<organism evidence="12 13">
    <name type="scientific">Bifidobacterium simiarum</name>
    <dbReference type="NCBI Taxonomy" id="2045441"/>
    <lineage>
        <taxon>Bacteria</taxon>
        <taxon>Bacillati</taxon>
        <taxon>Actinomycetota</taxon>
        <taxon>Actinomycetes</taxon>
        <taxon>Bifidobacteriales</taxon>
        <taxon>Bifidobacteriaceae</taxon>
        <taxon>Bifidobacterium</taxon>
    </lineage>
</organism>
<feature type="transmembrane region" description="Helical" evidence="10">
    <location>
        <begin position="166"/>
        <end position="181"/>
    </location>
</feature>
<feature type="compositionally biased region" description="Polar residues" evidence="9">
    <location>
        <begin position="579"/>
        <end position="588"/>
    </location>
</feature>
<dbReference type="Pfam" id="PF02518">
    <property type="entry name" value="HATPase_c"/>
    <property type="match status" value="1"/>
</dbReference>
<keyword evidence="7" id="KW-0067">ATP-binding</keyword>
<dbReference type="AlphaFoldDB" id="A0A2M9HDQ2"/>
<evidence type="ECO:0000256" key="1">
    <source>
        <dbReference type="ARBA" id="ARBA00000085"/>
    </source>
</evidence>
<feature type="region of interest" description="Disordered" evidence="9">
    <location>
        <begin position="523"/>
        <end position="589"/>
    </location>
</feature>
<keyword evidence="13" id="KW-1185">Reference proteome</keyword>
<dbReference type="Pfam" id="PF23539">
    <property type="entry name" value="DUF7134"/>
    <property type="match status" value="2"/>
</dbReference>
<feature type="domain" description="Histidine kinase/HSP90-like ATPase" evidence="11">
    <location>
        <begin position="428"/>
        <end position="523"/>
    </location>
</feature>
<dbReference type="InterPro" id="IPR011712">
    <property type="entry name" value="Sig_transdc_His_kin_sub3_dim/P"/>
</dbReference>
<feature type="transmembrane region" description="Helical" evidence="10">
    <location>
        <begin position="792"/>
        <end position="812"/>
    </location>
</feature>
<keyword evidence="10" id="KW-1133">Transmembrane helix</keyword>
<keyword evidence="4" id="KW-0808">Transferase</keyword>
<gene>
    <name evidence="12" type="ORF">CSQ87_06770</name>
</gene>
<dbReference type="GO" id="GO:0046983">
    <property type="term" value="F:protein dimerization activity"/>
    <property type="evidence" value="ECO:0007669"/>
    <property type="project" value="InterPro"/>
</dbReference>
<dbReference type="Proteomes" id="UP000231451">
    <property type="component" value="Unassembled WGS sequence"/>
</dbReference>
<dbReference type="EC" id="2.7.13.3" evidence="2"/>
<evidence type="ECO:0000313" key="13">
    <source>
        <dbReference type="Proteomes" id="UP000231451"/>
    </source>
</evidence>
<dbReference type="SUPFAM" id="SSF55874">
    <property type="entry name" value="ATPase domain of HSP90 chaperone/DNA topoisomerase II/histidine kinase"/>
    <property type="match status" value="1"/>
</dbReference>
<evidence type="ECO:0000256" key="10">
    <source>
        <dbReference type="SAM" id="Phobius"/>
    </source>
</evidence>
<feature type="compositionally biased region" description="Low complexity" evidence="9">
    <location>
        <begin position="553"/>
        <end position="578"/>
    </location>
</feature>
<evidence type="ECO:0000259" key="11">
    <source>
        <dbReference type="SMART" id="SM00387"/>
    </source>
</evidence>
<comment type="caution">
    <text evidence="12">The sequence shown here is derived from an EMBL/GenBank/DDBJ whole genome shotgun (WGS) entry which is preliminary data.</text>
</comment>
<keyword evidence="10" id="KW-0472">Membrane</keyword>
<dbReference type="GO" id="GO:0000155">
    <property type="term" value="F:phosphorelay sensor kinase activity"/>
    <property type="evidence" value="ECO:0007669"/>
    <property type="project" value="InterPro"/>
</dbReference>
<dbReference type="Pfam" id="PF07730">
    <property type="entry name" value="HisKA_3"/>
    <property type="match status" value="1"/>
</dbReference>
<evidence type="ECO:0000256" key="3">
    <source>
        <dbReference type="ARBA" id="ARBA00022553"/>
    </source>
</evidence>
<feature type="transmembrane region" description="Helical" evidence="10">
    <location>
        <begin position="103"/>
        <end position="121"/>
    </location>
</feature>
<comment type="catalytic activity">
    <reaction evidence="1">
        <text>ATP + protein L-histidine = ADP + protein N-phospho-L-histidine.</text>
        <dbReference type="EC" id="2.7.13.3"/>
    </reaction>
</comment>
<keyword evidence="5" id="KW-0547">Nucleotide-binding</keyword>
<keyword evidence="8" id="KW-0902">Two-component regulatory system</keyword>
<evidence type="ECO:0000256" key="6">
    <source>
        <dbReference type="ARBA" id="ARBA00022777"/>
    </source>
</evidence>
<dbReference type="SMART" id="SM00387">
    <property type="entry name" value="HATPase_c"/>
    <property type="match status" value="1"/>
</dbReference>
<protein>
    <recommendedName>
        <fullName evidence="2">histidine kinase</fullName>
        <ecNumber evidence="2">2.7.13.3</ecNumber>
    </recommendedName>
</protein>
<feature type="transmembrane region" description="Helical" evidence="10">
    <location>
        <begin position="187"/>
        <end position="203"/>
    </location>
</feature>
<feature type="transmembrane region" description="Helical" evidence="10">
    <location>
        <begin position="640"/>
        <end position="661"/>
    </location>
</feature>
<dbReference type="PANTHER" id="PTHR24421">
    <property type="entry name" value="NITRATE/NITRITE SENSOR PROTEIN NARX-RELATED"/>
    <property type="match status" value="1"/>
</dbReference>
<feature type="transmembrane region" description="Helical" evidence="10">
    <location>
        <begin position="210"/>
        <end position="232"/>
    </location>
</feature>
<dbReference type="InterPro" id="IPR036890">
    <property type="entry name" value="HATPase_C_sf"/>
</dbReference>
<dbReference type="InterPro" id="IPR055558">
    <property type="entry name" value="DUF7134"/>
</dbReference>